<feature type="transmembrane region" description="Helical" evidence="1">
    <location>
        <begin position="112"/>
        <end position="134"/>
    </location>
</feature>
<organism evidence="2 3">
    <name type="scientific">Microbacterium ginsengisoli</name>
    <dbReference type="NCBI Taxonomy" id="400772"/>
    <lineage>
        <taxon>Bacteria</taxon>
        <taxon>Bacillati</taxon>
        <taxon>Actinomycetota</taxon>
        <taxon>Actinomycetes</taxon>
        <taxon>Micrococcales</taxon>
        <taxon>Microbacteriaceae</taxon>
        <taxon>Microbacterium</taxon>
    </lineage>
</organism>
<dbReference type="Proteomes" id="UP000033451">
    <property type="component" value="Unassembled WGS sequence"/>
</dbReference>
<protein>
    <submittedName>
        <fullName evidence="2">Uncharacterized protein</fullName>
    </submittedName>
</protein>
<proteinExistence type="predicted"/>
<evidence type="ECO:0000313" key="2">
    <source>
        <dbReference type="EMBL" id="KJL36141.1"/>
    </source>
</evidence>
<gene>
    <name evidence="2" type="ORF">RR49_01817</name>
</gene>
<comment type="caution">
    <text evidence="2">The sequence shown here is derived from an EMBL/GenBank/DDBJ whole genome shotgun (WGS) entry which is preliminary data.</text>
</comment>
<dbReference type="Pfam" id="PF19779">
    <property type="entry name" value="DUF6264"/>
    <property type="match status" value="1"/>
</dbReference>
<dbReference type="PATRIC" id="fig|400772.4.peg.1837"/>
<keyword evidence="1" id="KW-1133">Transmembrane helix</keyword>
<name>A0A0F0LXN3_9MICO</name>
<dbReference type="AlphaFoldDB" id="A0A0F0LXN3"/>
<feature type="transmembrane region" description="Helical" evidence="1">
    <location>
        <begin position="38"/>
        <end position="66"/>
    </location>
</feature>
<keyword evidence="1" id="KW-0812">Transmembrane</keyword>
<evidence type="ECO:0000313" key="3">
    <source>
        <dbReference type="Proteomes" id="UP000033451"/>
    </source>
</evidence>
<keyword evidence="3" id="KW-1185">Reference proteome</keyword>
<dbReference type="EMBL" id="JYIY01000075">
    <property type="protein sequence ID" value="KJL36141.1"/>
    <property type="molecule type" value="Genomic_DNA"/>
</dbReference>
<reference evidence="2 3" key="1">
    <citation type="submission" date="2015-02" db="EMBL/GenBank/DDBJ databases">
        <title>Draft genome sequences of ten Microbacterium spp. with emphasis on heavy metal contaminated environments.</title>
        <authorList>
            <person name="Corretto E."/>
        </authorList>
    </citation>
    <scope>NUCLEOTIDE SEQUENCE [LARGE SCALE GENOMIC DNA]</scope>
    <source>
        <strain evidence="2 3">DSM 18659</strain>
    </source>
</reference>
<dbReference type="InterPro" id="IPR046231">
    <property type="entry name" value="DUF6264"/>
</dbReference>
<feature type="transmembrane region" description="Helical" evidence="1">
    <location>
        <begin position="78"/>
        <end position="106"/>
    </location>
</feature>
<sequence length="140" mass="14512">MSQPPVPPAGPPQPPVGSPLPPAPVAVTAPGVRRTWDLVLTIVLLVLLIVPALIASYMAVFLVFAFDACSSDTCNDGLGTAGFFVAMIAPWAVLVVAAVVAIVLLVRRRLAFWVPLVALVLMALAWCGGAAIVFGSANLR</sequence>
<dbReference type="RefSeq" id="WP_048808993.1">
    <property type="nucleotide sequence ID" value="NZ_JYIY01000075.1"/>
</dbReference>
<evidence type="ECO:0000256" key="1">
    <source>
        <dbReference type="SAM" id="Phobius"/>
    </source>
</evidence>
<dbReference type="STRING" id="400772.RR49_01817"/>
<keyword evidence="1" id="KW-0472">Membrane</keyword>
<accession>A0A0F0LXN3</accession>